<feature type="domain" description="GGDEF" evidence="2">
    <location>
        <begin position="75"/>
        <end position="209"/>
    </location>
</feature>
<dbReference type="PROSITE" id="PS50883">
    <property type="entry name" value="EAL"/>
    <property type="match status" value="1"/>
</dbReference>
<dbReference type="EMBL" id="FMJC01000002">
    <property type="protein sequence ID" value="SCM72517.1"/>
    <property type="molecule type" value="Genomic_DNA"/>
</dbReference>
<gene>
    <name evidence="3" type="ORF">KL86DES1_20670</name>
</gene>
<dbReference type="RefSeq" id="WP_179980251.1">
    <property type="nucleotide sequence ID" value="NZ_LT608333.1"/>
</dbReference>
<dbReference type="Gene3D" id="3.30.70.270">
    <property type="match status" value="1"/>
</dbReference>
<reference evidence="3" key="1">
    <citation type="submission" date="2016-08" db="EMBL/GenBank/DDBJ databases">
        <authorList>
            <person name="Seilhamer J.J."/>
        </authorList>
    </citation>
    <scope>NUCLEOTIDE SEQUENCE</scope>
    <source>
        <strain evidence="3">86-1</strain>
    </source>
</reference>
<dbReference type="InterPro" id="IPR000160">
    <property type="entry name" value="GGDEF_dom"/>
</dbReference>
<evidence type="ECO:0000259" key="1">
    <source>
        <dbReference type="PROSITE" id="PS50883"/>
    </source>
</evidence>
<evidence type="ECO:0000259" key="2">
    <source>
        <dbReference type="PROSITE" id="PS50887"/>
    </source>
</evidence>
<protein>
    <submittedName>
        <fullName evidence="3">Diguanylate cyclase/phosphodiesterase</fullName>
    </submittedName>
</protein>
<organism evidence="3">
    <name type="scientific">uncultured Desulfovibrio sp</name>
    <dbReference type="NCBI Taxonomy" id="167968"/>
    <lineage>
        <taxon>Bacteria</taxon>
        <taxon>Pseudomonadati</taxon>
        <taxon>Thermodesulfobacteriota</taxon>
        <taxon>Desulfovibrionia</taxon>
        <taxon>Desulfovibrionales</taxon>
        <taxon>Desulfovibrionaceae</taxon>
        <taxon>Desulfovibrio</taxon>
        <taxon>environmental samples</taxon>
    </lineage>
</organism>
<name>A0A212L4W6_9BACT</name>
<dbReference type="AlphaFoldDB" id="A0A212L4W6"/>
<dbReference type="Pfam" id="PF00563">
    <property type="entry name" value="EAL"/>
    <property type="match status" value="1"/>
</dbReference>
<dbReference type="InterPro" id="IPR043128">
    <property type="entry name" value="Rev_trsase/Diguanyl_cyclase"/>
</dbReference>
<dbReference type="InterPro" id="IPR001633">
    <property type="entry name" value="EAL_dom"/>
</dbReference>
<dbReference type="Gene3D" id="3.20.20.450">
    <property type="entry name" value="EAL domain"/>
    <property type="match status" value="1"/>
</dbReference>
<dbReference type="GO" id="GO:0071111">
    <property type="term" value="F:cyclic-guanylate-specific phosphodiesterase activity"/>
    <property type="evidence" value="ECO:0007669"/>
    <property type="project" value="InterPro"/>
</dbReference>
<evidence type="ECO:0000313" key="3">
    <source>
        <dbReference type="EMBL" id="SCM72517.1"/>
    </source>
</evidence>
<dbReference type="SUPFAM" id="SSF55073">
    <property type="entry name" value="Nucleotide cyclase"/>
    <property type="match status" value="1"/>
</dbReference>
<dbReference type="SMART" id="SM00052">
    <property type="entry name" value="EAL"/>
    <property type="match status" value="1"/>
</dbReference>
<dbReference type="PANTHER" id="PTHR33121:SF70">
    <property type="entry name" value="SIGNALING PROTEIN YKOW"/>
    <property type="match status" value="1"/>
</dbReference>
<dbReference type="InterPro" id="IPR029787">
    <property type="entry name" value="Nucleotide_cyclase"/>
</dbReference>
<sequence>MHFLDDEGGRGGEIWPAALAMENFAPEFDLKTSESCQIRRLLARMEQYDRTTWLMQYESFLQQALCVVRSDRTARRFGLLHADMQGFQVLNRIYGERAGNSMLRAFAAFLRRREEYVCGSRIFADRFVILFTIPVGYSLEAITGKLVAEGEQFLAKKRKLHPRSHLAFVGGVCPVEGRPESLHALVSRADQARRSLKPTLRSRGGVFTEAMEICRLQRQSLYEDVTKALEHGGVFFLLQPQVDIATGAIVGAEALARMRTPDGTLIMPGNFVPLLEESGDITGLDFTIYGQVCQYQQARQRAGKTLLPISVNISREHFRNPAFVDDLHALVQSYELEPRWLGLEITESVFVKNLEEISESVRQLKQYGYSIWLDDFGAGYSSLNVLKDVPFDVIKIDRGLLGSEDIAPTNKSIINSVVRLAEDLDMGVLCEGVENASQREFLSRLGALQAQGFLYARPMSPENFTCLLEGGKKLLPAGEEAPDA</sequence>
<dbReference type="InterPro" id="IPR050706">
    <property type="entry name" value="Cyclic-di-GMP_PDE-like"/>
</dbReference>
<dbReference type="SUPFAM" id="SSF141868">
    <property type="entry name" value="EAL domain-like"/>
    <property type="match status" value="1"/>
</dbReference>
<proteinExistence type="predicted"/>
<accession>A0A212L4W6</accession>
<dbReference type="PROSITE" id="PS50887">
    <property type="entry name" value="GGDEF"/>
    <property type="match status" value="1"/>
</dbReference>
<feature type="domain" description="EAL" evidence="1">
    <location>
        <begin position="218"/>
        <end position="472"/>
    </location>
</feature>
<dbReference type="Pfam" id="PF00990">
    <property type="entry name" value="GGDEF"/>
    <property type="match status" value="1"/>
</dbReference>
<dbReference type="InterPro" id="IPR035919">
    <property type="entry name" value="EAL_sf"/>
</dbReference>
<dbReference type="PANTHER" id="PTHR33121">
    <property type="entry name" value="CYCLIC DI-GMP PHOSPHODIESTERASE PDEF"/>
    <property type="match status" value="1"/>
</dbReference>
<dbReference type="CDD" id="cd01948">
    <property type="entry name" value="EAL"/>
    <property type="match status" value="1"/>
</dbReference>